<organism evidence="1 2">
    <name type="scientific">Sulfoacidibacillus ferrooxidans</name>
    <dbReference type="NCBI Taxonomy" id="2005001"/>
    <lineage>
        <taxon>Bacteria</taxon>
        <taxon>Bacillati</taxon>
        <taxon>Bacillota</taxon>
        <taxon>Bacilli</taxon>
        <taxon>Bacillales</taxon>
        <taxon>Alicyclobacillaceae</taxon>
        <taxon>Sulfoacidibacillus</taxon>
    </lineage>
</organism>
<reference evidence="1" key="1">
    <citation type="submission" date="2022-03" db="EMBL/GenBank/DDBJ databases">
        <title>Draft Genome Sequence of Firmicute Strain S0AB, a Heterotrophic Iron/Sulfur-Oxidizing Extreme Acidophile.</title>
        <authorList>
            <person name="Vergara E."/>
            <person name="Pakostova E."/>
            <person name="Johnson D.B."/>
            <person name="Holmes D.S."/>
        </authorList>
    </citation>
    <scope>NUCLEOTIDE SEQUENCE</scope>
    <source>
        <strain evidence="1">S0AB</strain>
    </source>
</reference>
<dbReference type="Pfam" id="PF07293">
    <property type="entry name" value="DUF1450"/>
    <property type="match status" value="1"/>
</dbReference>
<evidence type="ECO:0000313" key="2">
    <source>
        <dbReference type="Proteomes" id="UP001139263"/>
    </source>
</evidence>
<dbReference type="InterPro" id="IPR009910">
    <property type="entry name" value="DUF1450"/>
</dbReference>
<proteinExistence type="predicted"/>
<evidence type="ECO:0008006" key="3">
    <source>
        <dbReference type="Google" id="ProtNLM"/>
    </source>
</evidence>
<evidence type="ECO:0000313" key="1">
    <source>
        <dbReference type="EMBL" id="MCI0183713.1"/>
    </source>
</evidence>
<accession>A0A9X2AC18</accession>
<name>A0A9X2AC18_9BACL</name>
<protein>
    <recommendedName>
        <fullName evidence="3">DUF1450 domain-containing protein</fullName>
    </recommendedName>
</protein>
<dbReference type="EMBL" id="JALBUF010000006">
    <property type="protein sequence ID" value="MCI0183713.1"/>
    <property type="molecule type" value="Genomic_DNA"/>
</dbReference>
<keyword evidence="2" id="KW-1185">Reference proteome</keyword>
<dbReference type="RefSeq" id="WP_241714336.1">
    <property type="nucleotide sequence ID" value="NZ_JALBUF010000006.1"/>
</dbReference>
<gene>
    <name evidence="1" type="ORF">MM817_02004</name>
</gene>
<sequence>MKRKVEYCTGNLDYHTDDMIKQLQTLDPEITVKEWGCLGNCHRCFRVPFCLIDEYDLIEADTIEHLYTLVLNKLQHPSE</sequence>
<dbReference type="AlphaFoldDB" id="A0A9X2AC18"/>
<dbReference type="Proteomes" id="UP001139263">
    <property type="component" value="Unassembled WGS sequence"/>
</dbReference>
<comment type="caution">
    <text evidence="1">The sequence shown here is derived from an EMBL/GenBank/DDBJ whole genome shotgun (WGS) entry which is preliminary data.</text>
</comment>